<keyword evidence="3" id="KW-1185">Reference proteome</keyword>
<accession>A0AAE0P4H4</accession>
<feature type="region of interest" description="Disordered" evidence="1">
    <location>
        <begin position="60"/>
        <end position="79"/>
    </location>
</feature>
<evidence type="ECO:0000313" key="3">
    <source>
        <dbReference type="Proteomes" id="UP001285441"/>
    </source>
</evidence>
<dbReference type="Proteomes" id="UP001285441">
    <property type="component" value="Unassembled WGS sequence"/>
</dbReference>
<gene>
    <name evidence="2" type="ORF">B0H63DRAFT_505137</name>
</gene>
<reference evidence="2" key="2">
    <citation type="submission" date="2023-06" db="EMBL/GenBank/DDBJ databases">
        <authorList>
            <consortium name="Lawrence Berkeley National Laboratory"/>
            <person name="Haridas S."/>
            <person name="Hensen N."/>
            <person name="Bonometti L."/>
            <person name="Westerberg I."/>
            <person name="Brannstrom I.O."/>
            <person name="Guillou S."/>
            <person name="Cros-Aarteil S."/>
            <person name="Calhoun S."/>
            <person name="Kuo A."/>
            <person name="Mondo S."/>
            <person name="Pangilinan J."/>
            <person name="Riley R."/>
            <person name="LaButti K."/>
            <person name="Andreopoulos B."/>
            <person name="Lipzen A."/>
            <person name="Chen C."/>
            <person name="Yanf M."/>
            <person name="Daum C."/>
            <person name="Ng V."/>
            <person name="Clum A."/>
            <person name="Steindorff A."/>
            <person name="Ohm R."/>
            <person name="Martin F."/>
            <person name="Silar P."/>
            <person name="Natvig D."/>
            <person name="Lalanne C."/>
            <person name="Gautier V."/>
            <person name="Ament-velasquez S.L."/>
            <person name="Kruys A."/>
            <person name="Hutchinson M.I."/>
            <person name="Powell A.J."/>
            <person name="Barry K."/>
            <person name="Miller A.N."/>
            <person name="Grigoriev I.V."/>
            <person name="Debuchy R."/>
            <person name="Gladieux P."/>
            <person name="Thoren M.H."/>
            <person name="Johannesson H."/>
        </authorList>
    </citation>
    <scope>NUCLEOTIDE SEQUENCE</scope>
    <source>
        <strain evidence="2">CBS 232.78</strain>
    </source>
</reference>
<proteinExistence type="predicted"/>
<organism evidence="2 3">
    <name type="scientific">Podospora didyma</name>
    <dbReference type="NCBI Taxonomy" id="330526"/>
    <lineage>
        <taxon>Eukaryota</taxon>
        <taxon>Fungi</taxon>
        <taxon>Dikarya</taxon>
        <taxon>Ascomycota</taxon>
        <taxon>Pezizomycotina</taxon>
        <taxon>Sordariomycetes</taxon>
        <taxon>Sordariomycetidae</taxon>
        <taxon>Sordariales</taxon>
        <taxon>Podosporaceae</taxon>
        <taxon>Podospora</taxon>
    </lineage>
</organism>
<dbReference type="EMBL" id="JAULSW010000001">
    <property type="protein sequence ID" value="KAK3393179.1"/>
    <property type="molecule type" value="Genomic_DNA"/>
</dbReference>
<dbReference type="AlphaFoldDB" id="A0AAE0P4H4"/>
<evidence type="ECO:0000313" key="2">
    <source>
        <dbReference type="EMBL" id="KAK3393179.1"/>
    </source>
</evidence>
<feature type="non-terminal residue" evidence="2">
    <location>
        <position position="1"/>
    </location>
</feature>
<name>A0AAE0P4H4_9PEZI</name>
<evidence type="ECO:0000256" key="1">
    <source>
        <dbReference type="SAM" id="MobiDB-lite"/>
    </source>
</evidence>
<feature type="non-terminal residue" evidence="2">
    <location>
        <position position="145"/>
    </location>
</feature>
<feature type="region of interest" description="Disordered" evidence="1">
    <location>
        <begin position="89"/>
        <end position="125"/>
    </location>
</feature>
<sequence>SPTASPPQKTSSKARKEAFRAPLQAAFAFASASRGGDCCCCHDGCPGVLGWTSATIFAENRKRRTGRSGQKRDGGAQRPEYVCQLHYTNRPSRPGETRKSGELRREKWQRGPTPTVVRDGTESRHTCNPFSCWPCAFYVLLCHAL</sequence>
<reference evidence="2" key="1">
    <citation type="journal article" date="2023" name="Mol. Phylogenet. Evol.">
        <title>Genome-scale phylogeny and comparative genomics of the fungal order Sordariales.</title>
        <authorList>
            <person name="Hensen N."/>
            <person name="Bonometti L."/>
            <person name="Westerberg I."/>
            <person name="Brannstrom I.O."/>
            <person name="Guillou S."/>
            <person name="Cros-Aarteil S."/>
            <person name="Calhoun S."/>
            <person name="Haridas S."/>
            <person name="Kuo A."/>
            <person name="Mondo S."/>
            <person name="Pangilinan J."/>
            <person name="Riley R."/>
            <person name="LaButti K."/>
            <person name="Andreopoulos B."/>
            <person name="Lipzen A."/>
            <person name="Chen C."/>
            <person name="Yan M."/>
            <person name="Daum C."/>
            <person name="Ng V."/>
            <person name="Clum A."/>
            <person name="Steindorff A."/>
            <person name="Ohm R.A."/>
            <person name="Martin F."/>
            <person name="Silar P."/>
            <person name="Natvig D.O."/>
            <person name="Lalanne C."/>
            <person name="Gautier V."/>
            <person name="Ament-Velasquez S.L."/>
            <person name="Kruys A."/>
            <person name="Hutchinson M.I."/>
            <person name="Powell A.J."/>
            <person name="Barry K."/>
            <person name="Miller A.N."/>
            <person name="Grigoriev I.V."/>
            <person name="Debuchy R."/>
            <person name="Gladieux P."/>
            <person name="Hiltunen Thoren M."/>
            <person name="Johannesson H."/>
        </authorList>
    </citation>
    <scope>NUCLEOTIDE SEQUENCE</scope>
    <source>
        <strain evidence="2">CBS 232.78</strain>
    </source>
</reference>
<feature type="compositionally biased region" description="Basic and acidic residues" evidence="1">
    <location>
        <begin position="93"/>
        <end position="109"/>
    </location>
</feature>
<protein>
    <submittedName>
        <fullName evidence="2">Uncharacterized protein</fullName>
    </submittedName>
</protein>
<comment type="caution">
    <text evidence="2">The sequence shown here is derived from an EMBL/GenBank/DDBJ whole genome shotgun (WGS) entry which is preliminary data.</text>
</comment>